<dbReference type="SUPFAM" id="SSF57256">
    <property type="entry name" value="Elafin-like"/>
    <property type="match status" value="1"/>
</dbReference>
<dbReference type="GO" id="GO:0005576">
    <property type="term" value="C:extracellular region"/>
    <property type="evidence" value="ECO:0007669"/>
    <property type="project" value="InterPro"/>
</dbReference>
<comment type="caution">
    <text evidence="2">The sequence shown here is derived from an EMBL/GenBank/DDBJ whole genome shotgun (WGS) entry which is preliminary data.</text>
</comment>
<dbReference type="InterPro" id="IPR008197">
    <property type="entry name" value="WAP_dom"/>
</dbReference>
<evidence type="ECO:0000259" key="1">
    <source>
        <dbReference type="PROSITE" id="PS51390"/>
    </source>
</evidence>
<gene>
    <name evidence="2" type="ORF">DPMN_165614</name>
</gene>
<feature type="domain" description="WAP" evidence="1">
    <location>
        <begin position="4"/>
        <end position="56"/>
    </location>
</feature>
<keyword evidence="3" id="KW-1185">Reference proteome</keyword>
<dbReference type="Gene3D" id="4.10.75.10">
    <property type="entry name" value="Elafin-like"/>
    <property type="match status" value="1"/>
</dbReference>
<accession>A0A9D4IUR9</accession>
<dbReference type="InterPro" id="IPR036645">
    <property type="entry name" value="Elafin-like_sf"/>
</dbReference>
<sequence>MFLTGEKAGFCPRPVNGSLECGNVRVGNNTCFVDHDCPTTQKCCHTGCSYVCAAITTLPGMYVKSKQD</sequence>
<dbReference type="PROSITE" id="PS51390">
    <property type="entry name" value="WAP"/>
    <property type="match status" value="1"/>
</dbReference>
<dbReference type="AlphaFoldDB" id="A0A9D4IUR9"/>
<dbReference type="Proteomes" id="UP000828390">
    <property type="component" value="Unassembled WGS sequence"/>
</dbReference>
<dbReference type="Pfam" id="PF00095">
    <property type="entry name" value="WAP"/>
    <property type="match status" value="1"/>
</dbReference>
<name>A0A9D4IUR9_DREPO</name>
<dbReference type="SMART" id="SM00217">
    <property type="entry name" value="WAP"/>
    <property type="match status" value="1"/>
</dbReference>
<evidence type="ECO:0000313" key="3">
    <source>
        <dbReference type="Proteomes" id="UP000828390"/>
    </source>
</evidence>
<reference evidence="2" key="2">
    <citation type="submission" date="2020-11" db="EMBL/GenBank/DDBJ databases">
        <authorList>
            <person name="McCartney M.A."/>
            <person name="Auch B."/>
            <person name="Kono T."/>
            <person name="Mallez S."/>
            <person name="Becker A."/>
            <person name="Gohl D.M."/>
            <person name="Silverstein K.A.T."/>
            <person name="Koren S."/>
            <person name="Bechman K.B."/>
            <person name="Herman A."/>
            <person name="Abrahante J.E."/>
            <person name="Garbe J."/>
        </authorList>
    </citation>
    <scope>NUCLEOTIDE SEQUENCE</scope>
    <source>
        <strain evidence="2">Duluth1</strain>
        <tissue evidence="2">Whole animal</tissue>
    </source>
</reference>
<protein>
    <recommendedName>
        <fullName evidence="1">WAP domain-containing protein</fullName>
    </recommendedName>
</protein>
<reference evidence="2" key="1">
    <citation type="journal article" date="2019" name="bioRxiv">
        <title>The Genome of the Zebra Mussel, Dreissena polymorpha: A Resource for Invasive Species Research.</title>
        <authorList>
            <person name="McCartney M.A."/>
            <person name="Auch B."/>
            <person name="Kono T."/>
            <person name="Mallez S."/>
            <person name="Zhang Y."/>
            <person name="Obille A."/>
            <person name="Becker A."/>
            <person name="Abrahante J.E."/>
            <person name="Garbe J."/>
            <person name="Badalamenti J.P."/>
            <person name="Herman A."/>
            <person name="Mangelson H."/>
            <person name="Liachko I."/>
            <person name="Sullivan S."/>
            <person name="Sone E.D."/>
            <person name="Koren S."/>
            <person name="Silverstein K.A.T."/>
            <person name="Beckman K.B."/>
            <person name="Gohl D.M."/>
        </authorList>
    </citation>
    <scope>NUCLEOTIDE SEQUENCE</scope>
    <source>
        <strain evidence="2">Duluth1</strain>
        <tissue evidence="2">Whole animal</tissue>
    </source>
</reference>
<organism evidence="2 3">
    <name type="scientific">Dreissena polymorpha</name>
    <name type="common">Zebra mussel</name>
    <name type="synonym">Mytilus polymorpha</name>
    <dbReference type="NCBI Taxonomy" id="45954"/>
    <lineage>
        <taxon>Eukaryota</taxon>
        <taxon>Metazoa</taxon>
        <taxon>Spiralia</taxon>
        <taxon>Lophotrochozoa</taxon>
        <taxon>Mollusca</taxon>
        <taxon>Bivalvia</taxon>
        <taxon>Autobranchia</taxon>
        <taxon>Heteroconchia</taxon>
        <taxon>Euheterodonta</taxon>
        <taxon>Imparidentia</taxon>
        <taxon>Neoheterodontei</taxon>
        <taxon>Myida</taxon>
        <taxon>Dreissenoidea</taxon>
        <taxon>Dreissenidae</taxon>
        <taxon>Dreissena</taxon>
    </lineage>
</organism>
<evidence type="ECO:0000313" key="2">
    <source>
        <dbReference type="EMBL" id="KAH3787490.1"/>
    </source>
</evidence>
<dbReference type="GO" id="GO:0030414">
    <property type="term" value="F:peptidase inhibitor activity"/>
    <property type="evidence" value="ECO:0007669"/>
    <property type="project" value="InterPro"/>
</dbReference>
<proteinExistence type="predicted"/>
<dbReference type="EMBL" id="JAIWYP010000008">
    <property type="protein sequence ID" value="KAH3787490.1"/>
    <property type="molecule type" value="Genomic_DNA"/>
</dbReference>